<keyword evidence="1" id="KW-0812">Transmembrane</keyword>
<organism evidence="2 3">
    <name type="scientific">Halalkalibacter okhensis</name>
    <dbReference type="NCBI Taxonomy" id="333138"/>
    <lineage>
        <taxon>Bacteria</taxon>
        <taxon>Bacillati</taxon>
        <taxon>Bacillota</taxon>
        <taxon>Bacilli</taxon>
        <taxon>Bacillales</taxon>
        <taxon>Bacillaceae</taxon>
        <taxon>Halalkalibacter</taxon>
    </lineage>
</organism>
<feature type="transmembrane region" description="Helical" evidence="1">
    <location>
        <begin position="44"/>
        <end position="64"/>
    </location>
</feature>
<keyword evidence="1" id="KW-1133">Transmembrane helix</keyword>
<dbReference type="STRING" id="333138.LQ50_16390"/>
<gene>
    <name evidence="2" type="ORF">LQ50_16390</name>
</gene>
<protein>
    <submittedName>
        <fullName evidence="2">Uncharacterized protein</fullName>
    </submittedName>
</protein>
<comment type="caution">
    <text evidence="2">The sequence shown here is derived from an EMBL/GenBank/DDBJ whole genome shotgun (WGS) entry which is preliminary data.</text>
</comment>
<evidence type="ECO:0000256" key="1">
    <source>
        <dbReference type="SAM" id="Phobius"/>
    </source>
</evidence>
<dbReference type="eggNOG" id="ENOG5030ECH">
    <property type="taxonomic scope" value="Bacteria"/>
</dbReference>
<evidence type="ECO:0000313" key="2">
    <source>
        <dbReference type="EMBL" id="KHF39279.1"/>
    </source>
</evidence>
<keyword evidence="3" id="KW-1185">Reference proteome</keyword>
<sequence length="67" mass="7857">MGGEKQMAIIYTSPFWFSLIIVFIIMFVINYITQMLIKKKNEQILSWGFTLIVLIQSLVITIIFEIL</sequence>
<evidence type="ECO:0000313" key="3">
    <source>
        <dbReference type="Proteomes" id="UP000030832"/>
    </source>
</evidence>
<accession>A0A0B0IGU2</accession>
<proteinExistence type="predicted"/>
<dbReference type="AlphaFoldDB" id="A0A0B0IGU2"/>
<dbReference type="EMBL" id="JRJU01000021">
    <property type="protein sequence ID" value="KHF39279.1"/>
    <property type="molecule type" value="Genomic_DNA"/>
</dbReference>
<name>A0A0B0IGU2_9BACI</name>
<reference evidence="2 3" key="1">
    <citation type="submission" date="2014-09" db="EMBL/GenBank/DDBJ databases">
        <title>Genome sequencing and annotation of Bacillus Okhensis strain Kh10-101T.</title>
        <authorList>
            <person name="Prakash J.S."/>
        </authorList>
    </citation>
    <scope>NUCLEOTIDE SEQUENCE [LARGE SCALE GENOMIC DNA]</scope>
    <source>
        <strain evidence="3">Kh10-101T</strain>
    </source>
</reference>
<dbReference type="Proteomes" id="UP000030832">
    <property type="component" value="Unassembled WGS sequence"/>
</dbReference>
<feature type="transmembrane region" description="Helical" evidence="1">
    <location>
        <begin position="15"/>
        <end position="32"/>
    </location>
</feature>
<keyword evidence="1" id="KW-0472">Membrane</keyword>